<dbReference type="Pfam" id="PF05402">
    <property type="entry name" value="PqqD"/>
    <property type="match status" value="1"/>
</dbReference>
<evidence type="ECO:0000313" key="2">
    <source>
        <dbReference type="Proteomes" id="UP000037688"/>
    </source>
</evidence>
<dbReference type="InterPro" id="IPR041881">
    <property type="entry name" value="PqqD_sf"/>
</dbReference>
<sequence length="82" mass="9139">MRKKGINIKIIEQENGAMVFDKSMGGYFQVNHVGKLLLVGLIAGKSRNELVEELEETFALEKPNAENDVDEFLSMLREAGIA</sequence>
<dbReference type="RefSeq" id="WP_053781153.1">
    <property type="nucleotide sequence ID" value="NZ_LITU01000056.1"/>
</dbReference>
<organism evidence="1 2">
    <name type="scientific">Paenibacillus xylanivorans</name>
    <dbReference type="NCBI Taxonomy" id="1705561"/>
    <lineage>
        <taxon>Bacteria</taxon>
        <taxon>Bacillati</taxon>
        <taxon>Bacillota</taxon>
        <taxon>Bacilli</taxon>
        <taxon>Bacillales</taxon>
        <taxon>Paenibacillaceae</taxon>
        <taxon>Paenibacillus</taxon>
    </lineage>
</organism>
<dbReference type="Proteomes" id="UP000037688">
    <property type="component" value="Unassembled WGS sequence"/>
</dbReference>
<keyword evidence="2" id="KW-1185">Reference proteome</keyword>
<comment type="caution">
    <text evidence="1">The sequence shown here is derived from an EMBL/GenBank/DDBJ whole genome shotgun (WGS) entry which is preliminary data.</text>
</comment>
<accession>A0A0M9BNQ8</accession>
<dbReference type="AlphaFoldDB" id="A0A0M9BNQ8"/>
<evidence type="ECO:0000313" key="1">
    <source>
        <dbReference type="EMBL" id="KOY16060.1"/>
    </source>
</evidence>
<dbReference type="Gene3D" id="1.10.10.1150">
    <property type="entry name" value="Coenzyme PQQ synthesis protein D (PqqD)"/>
    <property type="match status" value="1"/>
</dbReference>
<dbReference type="InterPro" id="IPR008792">
    <property type="entry name" value="PQQD"/>
</dbReference>
<reference evidence="1 2" key="1">
    <citation type="submission" date="2015-08" db="EMBL/GenBank/DDBJ databases">
        <title>Draft genome sequence of cellulolytic and xylanolytic Paenibacillus sp. A59, isolated from a decaying forest soil from Patagonia, Argentina.</title>
        <authorList>
            <person name="Ghio S."/>
            <person name="Caceres A.M."/>
            <person name="Talia P."/>
            <person name="Grasso D."/>
            <person name="Campos E."/>
        </authorList>
    </citation>
    <scope>NUCLEOTIDE SEQUENCE [LARGE SCALE GENOMIC DNA]</scope>
    <source>
        <strain evidence="1 2">A59</strain>
    </source>
</reference>
<proteinExistence type="predicted"/>
<dbReference type="PATRIC" id="fig|1705561.3.peg.2435"/>
<name>A0A0M9BNQ8_9BACL</name>
<protein>
    <submittedName>
        <fullName evidence="1">Uncharacterized protein</fullName>
    </submittedName>
</protein>
<dbReference type="OrthoDB" id="2236584at2"/>
<gene>
    <name evidence="1" type="ORF">AMS66_12670</name>
</gene>
<dbReference type="EMBL" id="LITU01000056">
    <property type="protein sequence ID" value="KOY16060.1"/>
    <property type="molecule type" value="Genomic_DNA"/>
</dbReference>